<dbReference type="OrthoDB" id="1726621at2759"/>
<evidence type="ECO:0000313" key="3">
    <source>
        <dbReference type="EMBL" id="PON31345.1"/>
    </source>
</evidence>
<dbReference type="EMBL" id="JXTB01001102">
    <property type="protein sequence ID" value="PON31345.1"/>
    <property type="molecule type" value="Genomic_DNA"/>
</dbReference>
<feature type="transmembrane region" description="Helical" evidence="1">
    <location>
        <begin position="7"/>
        <end position="25"/>
    </location>
</feature>
<dbReference type="InterPro" id="IPR025753">
    <property type="entry name" value="AAA_N_dom"/>
</dbReference>
<keyword evidence="1" id="KW-1133">Transmembrane helix</keyword>
<keyword evidence="1" id="KW-0472">Membrane</keyword>
<dbReference type="Proteomes" id="UP000237105">
    <property type="component" value="Unassembled WGS sequence"/>
</dbReference>
<proteinExistence type="predicted"/>
<dbReference type="Pfam" id="PF14363">
    <property type="entry name" value="AAA_assoc"/>
    <property type="match status" value="1"/>
</dbReference>
<name>A0A2P5A481_PARAD</name>
<reference evidence="4" key="1">
    <citation type="submission" date="2016-06" db="EMBL/GenBank/DDBJ databases">
        <title>Parallel loss of symbiosis genes in relatives of nitrogen-fixing non-legume Parasponia.</title>
        <authorList>
            <person name="Van Velzen R."/>
            <person name="Holmer R."/>
            <person name="Bu F."/>
            <person name="Rutten L."/>
            <person name="Van Zeijl A."/>
            <person name="Liu W."/>
            <person name="Santuari L."/>
            <person name="Cao Q."/>
            <person name="Sharma T."/>
            <person name="Shen D."/>
            <person name="Roswanjaya Y."/>
            <person name="Wardhani T."/>
            <person name="Kalhor M.S."/>
            <person name="Jansen J."/>
            <person name="Van den Hoogen J."/>
            <person name="Gungor B."/>
            <person name="Hartog M."/>
            <person name="Hontelez J."/>
            <person name="Verver J."/>
            <person name="Yang W.-C."/>
            <person name="Schijlen E."/>
            <person name="Repin R."/>
            <person name="Schilthuizen M."/>
            <person name="Schranz E."/>
            <person name="Heidstra R."/>
            <person name="Miyata K."/>
            <person name="Fedorova E."/>
            <person name="Kohlen W."/>
            <person name="Bisseling T."/>
            <person name="Smit S."/>
            <person name="Geurts R."/>
        </authorList>
    </citation>
    <scope>NUCLEOTIDE SEQUENCE [LARGE SCALE GENOMIC DNA]</scope>
    <source>
        <strain evidence="4">cv. WU1-14</strain>
    </source>
</reference>
<gene>
    <name evidence="3" type="ORF">PanWU01x14_370640</name>
</gene>
<keyword evidence="1" id="KW-0812">Transmembrane</keyword>
<accession>A0A2P5A481</accession>
<protein>
    <submittedName>
        <fullName evidence="3">AAA-type ATPase, N-terminal domain containing protein</fullName>
    </submittedName>
</protein>
<sequence>MKVMGEMWSQVGSVIASLMFAYAMFQQYFPYDLRRYLSKYSNKILGFVYPYIQITFHEYSDDRFKRSEVYEAIQNYLSANSRANRLKAHDIKDSKSLILSLDDNEEVNDVNACIIE</sequence>
<keyword evidence="4" id="KW-1185">Reference proteome</keyword>
<evidence type="ECO:0000313" key="4">
    <source>
        <dbReference type="Proteomes" id="UP000237105"/>
    </source>
</evidence>
<dbReference type="AlphaFoldDB" id="A0A2P5A481"/>
<comment type="caution">
    <text evidence="3">The sequence shown here is derived from an EMBL/GenBank/DDBJ whole genome shotgun (WGS) entry which is preliminary data.</text>
</comment>
<dbReference type="STRING" id="3476.A0A2P5A481"/>
<organism evidence="3 4">
    <name type="scientific">Parasponia andersonii</name>
    <name type="common">Sponia andersonii</name>
    <dbReference type="NCBI Taxonomy" id="3476"/>
    <lineage>
        <taxon>Eukaryota</taxon>
        <taxon>Viridiplantae</taxon>
        <taxon>Streptophyta</taxon>
        <taxon>Embryophyta</taxon>
        <taxon>Tracheophyta</taxon>
        <taxon>Spermatophyta</taxon>
        <taxon>Magnoliopsida</taxon>
        <taxon>eudicotyledons</taxon>
        <taxon>Gunneridae</taxon>
        <taxon>Pentapetalae</taxon>
        <taxon>rosids</taxon>
        <taxon>fabids</taxon>
        <taxon>Rosales</taxon>
        <taxon>Cannabaceae</taxon>
        <taxon>Parasponia</taxon>
    </lineage>
</organism>
<evidence type="ECO:0000259" key="2">
    <source>
        <dbReference type="Pfam" id="PF14363"/>
    </source>
</evidence>
<feature type="domain" description="AAA-type ATPase N-terminal" evidence="2">
    <location>
        <begin position="29"/>
        <end position="110"/>
    </location>
</feature>
<evidence type="ECO:0000256" key="1">
    <source>
        <dbReference type="SAM" id="Phobius"/>
    </source>
</evidence>